<protein>
    <recommendedName>
        <fullName evidence="6">MYND-type domain-containing protein</fullName>
    </recommendedName>
</protein>
<gene>
    <name evidence="7" type="ORF">M406DRAFT_69089</name>
</gene>
<evidence type="ECO:0000313" key="7">
    <source>
        <dbReference type="EMBL" id="KAF3766912.1"/>
    </source>
</evidence>
<evidence type="ECO:0000256" key="2">
    <source>
        <dbReference type="ARBA" id="ARBA00022771"/>
    </source>
</evidence>
<evidence type="ECO:0000313" key="8">
    <source>
        <dbReference type="Proteomes" id="UP000803844"/>
    </source>
</evidence>
<evidence type="ECO:0000259" key="6">
    <source>
        <dbReference type="PROSITE" id="PS50865"/>
    </source>
</evidence>
<evidence type="ECO:0000256" key="1">
    <source>
        <dbReference type="ARBA" id="ARBA00022723"/>
    </source>
</evidence>
<evidence type="ECO:0000256" key="4">
    <source>
        <dbReference type="PROSITE-ProRule" id="PRU00134"/>
    </source>
</evidence>
<proteinExistence type="predicted"/>
<keyword evidence="2 4" id="KW-0863">Zinc-finger</keyword>
<feature type="domain" description="MYND-type" evidence="6">
    <location>
        <begin position="77"/>
        <end position="114"/>
    </location>
</feature>
<dbReference type="Proteomes" id="UP000803844">
    <property type="component" value="Unassembled WGS sequence"/>
</dbReference>
<dbReference type="SUPFAM" id="SSF144232">
    <property type="entry name" value="HIT/MYND zinc finger-like"/>
    <property type="match status" value="1"/>
</dbReference>
<keyword evidence="3" id="KW-0862">Zinc</keyword>
<keyword evidence="8" id="KW-1185">Reference proteome</keyword>
<dbReference type="AlphaFoldDB" id="A0A9P4Y4R6"/>
<dbReference type="OrthoDB" id="437457at2759"/>
<dbReference type="InterPro" id="IPR002893">
    <property type="entry name" value="Znf_MYND"/>
</dbReference>
<sequence>MANVFPVNFFSEGGLSPQEEDERKAIGYLAIEFGTNFAEQFRLPFVTDGESSDSNDSNPSNPSEAEEADDTPSSAYCPICLRTSELLDCQLCREIAYCSEECQRQDWPIHRTLCGQVPVYNATHRLGEHRRGIIFSADDDITGRPAESPHLIWVTQDELASFFPPTDEYEGADYDKKWMGRSQVVATQRLRVVFSSDPQEGRRNSCLANTIGDRFNILDWRGNVCVFGYSGDVTMRDFRAIVDFLQCWPHNFALVDPTRYSGPTIAGVWARAQPWVDGVVATERELAEMHMTTAMADKKVKLPLHILDEVLPIDALVSGTLPDLCLRARTSYHNHLLKIQISMRMNRQVELPVRGIMLGPIMYVRNDGRPLLQRHFEVLELFVMEKVRRLANTAGRSEAELWTLREERNPVAVRREDLLPELTVAEFRQFWTDYCRDNGLGEEEPCPVDL</sequence>
<dbReference type="GeneID" id="63842356"/>
<dbReference type="Gene3D" id="6.10.140.2220">
    <property type="match status" value="1"/>
</dbReference>
<evidence type="ECO:0000256" key="3">
    <source>
        <dbReference type="ARBA" id="ARBA00022833"/>
    </source>
</evidence>
<evidence type="ECO:0000256" key="5">
    <source>
        <dbReference type="SAM" id="MobiDB-lite"/>
    </source>
</evidence>
<dbReference type="GO" id="GO:0008270">
    <property type="term" value="F:zinc ion binding"/>
    <property type="evidence" value="ECO:0007669"/>
    <property type="project" value="UniProtKB-KW"/>
</dbReference>
<feature type="region of interest" description="Disordered" evidence="5">
    <location>
        <begin position="48"/>
        <end position="72"/>
    </location>
</feature>
<comment type="caution">
    <text evidence="7">The sequence shown here is derived from an EMBL/GenBank/DDBJ whole genome shotgun (WGS) entry which is preliminary data.</text>
</comment>
<organism evidence="7 8">
    <name type="scientific">Cryphonectria parasitica (strain ATCC 38755 / EP155)</name>
    <dbReference type="NCBI Taxonomy" id="660469"/>
    <lineage>
        <taxon>Eukaryota</taxon>
        <taxon>Fungi</taxon>
        <taxon>Dikarya</taxon>
        <taxon>Ascomycota</taxon>
        <taxon>Pezizomycotina</taxon>
        <taxon>Sordariomycetes</taxon>
        <taxon>Sordariomycetidae</taxon>
        <taxon>Diaporthales</taxon>
        <taxon>Cryphonectriaceae</taxon>
        <taxon>Cryphonectria-Endothia species complex</taxon>
        <taxon>Cryphonectria</taxon>
    </lineage>
</organism>
<dbReference type="Pfam" id="PF01753">
    <property type="entry name" value="zf-MYND"/>
    <property type="match status" value="1"/>
</dbReference>
<name>A0A9P4Y4R6_CRYP1</name>
<dbReference type="EMBL" id="MU032346">
    <property type="protein sequence ID" value="KAF3766912.1"/>
    <property type="molecule type" value="Genomic_DNA"/>
</dbReference>
<dbReference type="RefSeq" id="XP_040777873.1">
    <property type="nucleotide sequence ID" value="XM_040925227.1"/>
</dbReference>
<accession>A0A9P4Y4R6</accession>
<reference evidence="7" key="1">
    <citation type="journal article" date="2020" name="Phytopathology">
        <title>Genome sequence of the chestnut blight fungus Cryphonectria parasitica EP155: A fundamental resource for an archetypical invasive plant pathogen.</title>
        <authorList>
            <person name="Crouch J.A."/>
            <person name="Dawe A."/>
            <person name="Aerts A."/>
            <person name="Barry K."/>
            <person name="Churchill A.C.L."/>
            <person name="Grimwood J."/>
            <person name="Hillman B."/>
            <person name="Milgroom M.G."/>
            <person name="Pangilinan J."/>
            <person name="Smith M."/>
            <person name="Salamov A."/>
            <person name="Schmutz J."/>
            <person name="Yadav J."/>
            <person name="Grigoriev I.V."/>
            <person name="Nuss D."/>
        </authorList>
    </citation>
    <scope>NUCLEOTIDE SEQUENCE</scope>
    <source>
        <strain evidence="7">EP155</strain>
    </source>
</reference>
<feature type="compositionally biased region" description="Low complexity" evidence="5">
    <location>
        <begin position="52"/>
        <end position="63"/>
    </location>
</feature>
<dbReference type="PROSITE" id="PS50865">
    <property type="entry name" value="ZF_MYND_2"/>
    <property type="match status" value="1"/>
</dbReference>
<keyword evidence="1" id="KW-0479">Metal-binding</keyword>
<dbReference type="PROSITE" id="PS01360">
    <property type="entry name" value="ZF_MYND_1"/>
    <property type="match status" value="1"/>
</dbReference>